<dbReference type="EMBL" id="LT969430">
    <property type="protein sequence ID" value="SOV13046.1"/>
    <property type="molecule type" value="Genomic_DNA"/>
</dbReference>
<evidence type="ECO:0000256" key="5">
    <source>
        <dbReference type="ARBA" id="ARBA00034865"/>
    </source>
</evidence>
<comment type="similarity">
    <text evidence="4">Belongs to the dynactin subunits 5/6 family. Dynactin subunit 5 subfamily.</text>
</comment>
<organism evidence="7 8">
    <name type="scientific">Plasmodium gaboni</name>
    <dbReference type="NCBI Taxonomy" id="647221"/>
    <lineage>
        <taxon>Eukaryota</taxon>
        <taxon>Sar</taxon>
        <taxon>Alveolata</taxon>
        <taxon>Apicomplexa</taxon>
        <taxon>Aconoidasida</taxon>
        <taxon>Haemosporida</taxon>
        <taxon>Plasmodiidae</taxon>
        <taxon>Plasmodium</taxon>
        <taxon>Plasmodium (Laverania)</taxon>
    </lineage>
</organism>
<dbReference type="Proteomes" id="UP000831156">
    <property type="component" value="Chromosome 7"/>
</dbReference>
<keyword evidence="2" id="KW-0963">Cytoplasm</keyword>
<dbReference type="Pfam" id="PF21711">
    <property type="entry name" value="DCTN5"/>
    <property type="match status" value="2"/>
</dbReference>
<feature type="compositionally biased region" description="Low complexity" evidence="6">
    <location>
        <begin position="109"/>
        <end position="126"/>
    </location>
</feature>
<dbReference type="Gene3D" id="2.160.10.10">
    <property type="entry name" value="Hexapeptide repeat proteins"/>
    <property type="match status" value="1"/>
</dbReference>
<reference evidence="7" key="1">
    <citation type="submission" date="2016-09" db="EMBL/GenBank/DDBJ databases">
        <authorList>
            <consortium name="Pathogen Informatics"/>
            <person name="Sun Q."/>
            <person name="Inoue M."/>
        </authorList>
    </citation>
    <scope>NUCLEOTIDE SEQUENCE</scope>
</reference>
<evidence type="ECO:0000256" key="3">
    <source>
        <dbReference type="ARBA" id="ARBA00023212"/>
    </source>
</evidence>
<evidence type="ECO:0000256" key="6">
    <source>
        <dbReference type="SAM" id="MobiDB-lite"/>
    </source>
</evidence>
<dbReference type="SUPFAM" id="SSF51161">
    <property type="entry name" value="Trimeric LpxA-like enzymes"/>
    <property type="match status" value="1"/>
</dbReference>
<sequence length="238" mass="26880">MSGVRENGMGLENIISDNYLECYNNKTFQKAERFNRSDYILTASGNKVSKDSILYGMRNIHMLGKSIIKNRAVLRGDLNSLYIGKYVIIGCDTLICPCFINKMNKSNEISDNNNNNNNNNNSNNNKMEGEKSESSSYITITIGNYVYIGNKCIIKAKYIGNNVYIGNNSIIGERVIIKDNVIIKQNTVIPNDTIISPFSKYSGSPSKFIKNLPDSSEIYLKDISYFYYTNFLPNLENA</sequence>
<dbReference type="PANTHER" id="PTHR46126:SF1">
    <property type="entry name" value="DYNACTIN SUBUNIT 5"/>
    <property type="match status" value="1"/>
</dbReference>
<name>A0ABY1ULT6_9APIC</name>
<proteinExistence type="inferred from homology"/>
<dbReference type="CDD" id="cd03359">
    <property type="entry name" value="LbH_Dynactin_5"/>
    <property type="match status" value="1"/>
</dbReference>
<feature type="region of interest" description="Disordered" evidence="6">
    <location>
        <begin position="109"/>
        <end position="130"/>
    </location>
</feature>
<keyword evidence="8" id="KW-1185">Reference proteome</keyword>
<gene>
    <name evidence="7" type="ORF">PGABG01_0721400</name>
</gene>
<evidence type="ECO:0000256" key="2">
    <source>
        <dbReference type="ARBA" id="ARBA00022490"/>
    </source>
</evidence>
<protein>
    <recommendedName>
        <fullName evidence="5">Dynactin subunit 5</fullName>
    </recommendedName>
</protein>
<evidence type="ECO:0000313" key="8">
    <source>
        <dbReference type="Proteomes" id="UP000831156"/>
    </source>
</evidence>
<evidence type="ECO:0000256" key="4">
    <source>
        <dbReference type="ARBA" id="ARBA00034706"/>
    </source>
</evidence>
<dbReference type="PANTHER" id="PTHR46126">
    <property type="entry name" value="DYNACTIN SUBUNIT 5"/>
    <property type="match status" value="1"/>
</dbReference>
<keyword evidence="3" id="KW-0206">Cytoskeleton</keyword>
<evidence type="ECO:0000256" key="1">
    <source>
        <dbReference type="ARBA" id="ARBA00004245"/>
    </source>
</evidence>
<dbReference type="InterPro" id="IPR047125">
    <property type="entry name" value="DCTN5"/>
</dbReference>
<comment type="subcellular location">
    <subcellularLocation>
        <location evidence="1">Cytoplasm</location>
        <location evidence="1">Cytoskeleton</location>
    </subcellularLocation>
</comment>
<accession>A0ABY1ULT6</accession>
<evidence type="ECO:0000313" key="7">
    <source>
        <dbReference type="EMBL" id="SOV13046.1"/>
    </source>
</evidence>
<dbReference type="InterPro" id="IPR011004">
    <property type="entry name" value="Trimer_LpxA-like_sf"/>
</dbReference>